<proteinExistence type="predicted"/>
<name>A0A139IC18_9PEZI</name>
<gene>
    <name evidence="1" type="ORF">AC579_5668</name>
</gene>
<keyword evidence="2" id="KW-1185">Reference proteome</keyword>
<dbReference type="Proteomes" id="UP000073492">
    <property type="component" value="Unassembled WGS sequence"/>
</dbReference>
<evidence type="ECO:0000313" key="2">
    <source>
        <dbReference type="Proteomes" id="UP000073492"/>
    </source>
</evidence>
<reference evidence="1 2" key="1">
    <citation type="submission" date="2015-07" db="EMBL/GenBank/DDBJ databases">
        <title>Comparative genomics of the Sigatoka disease complex on banana suggests a link between parallel evolutionary changes in Pseudocercospora fijiensis and Pseudocercospora eumusae and increased virulence on the banana host.</title>
        <authorList>
            <person name="Chang T.-C."/>
            <person name="Salvucci A."/>
            <person name="Crous P.W."/>
            <person name="Stergiopoulos I."/>
        </authorList>
    </citation>
    <scope>NUCLEOTIDE SEQUENCE [LARGE SCALE GENOMIC DNA]</scope>
    <source>
        <strain evidence="1 2">CBS 116634</strain>
    </source>
</reference>
<accession>A0A139IC18</accession>
<protein>
    <submittedName>
        <fullName evidence="1">Uncharacterized protein</fullName>
    </submittedName>
</protein>
<sequence>MLFHIGQEDLQDMLNKPPSLVCMLLSFAWLGDRYHCAGNPMSKNVITIHQHPEAVWGRMHRNEF</sequence>
<comment type="caution">
    <text evidence="1">The sequence shown here is derived from an EMBL/GenBank/DDBJ whole genome shotgun (WGS) entry which is preliminary data.</text>
</comment>
<organism evidence="1 2">
    <name type="scientific">Pseudocercospora musae</name>
    <dbReference type="NCBI Taxonomy" id="113226"/>
    <lineage>
        <taxon>Eukaryota</taxon>
        <taxon>Fungi</taxon>
        <taxon>Dikarya</taxon>
        <taxon>Ascomycota</taxon>
        <taxon>Pezizomycotina</taxon>
        <taxon>Dothideomycetes</taxon>
        <taxon>Dothideomycetidae</taxon>
        <taxon>Mycosphaerellales</taxon>
        <taxon>Mycosphaerellaceae</taxon>
        <taxon>Pseudocercospora</taxon>
    </lineage>
</organism>
<dbReference type="AlphaFoldDB" id="A0A139IC18"/>
<evidence type="ECO:0000313" key="1">
    <source>
        <dbReference type="EMBL" id="KXT12283.1"/>
    </source>
</evidence>
<dbReference type="EMBL" id="LFZO01000157">
    <property type="protein sequence ID" value="KXT12283.1"/>
    <property type="molecule type" value="Genomic_DNA"/>
</dbReference>